<evidence type="ECO:0000259" key="1">
    <source>
        <dbReference type="Pfam" id="PF01261"/>
    </source>
</evidence>
<gene>
    <name evidence="2" type="ORF">ETD85_27795</name>
</gene>
<feature type="domain" description="Xylose isomerase-like TIM barrel" evidence="1">
    <location>
        <begin position="94"/>
        <end position="275"/>
    </location>
</feature>
<dbReference type="PANTHER" id="PTHR12110">
    <property type="entry name" value="HYDROXYPYRUVATE ISOMERASE"/>
    <property type="match status" value="1"/>
</dbReference>
<name>A0A5S4GCY6_9ACTN</name>
<dbReference type="InterPro" id="IPR013022">
    <property type="entry name" value="Xyl_isomerase-like_TIM-brl"/>
</dbReference>
<dbReference type="Pfam" id="PF01261">
    <property type="entry name" value="AP_endonuc_2"/>
    <property type="match status" value="1"/>
</dbReference>
<dbReference type="RefSeq" id="WP_138692728.1">
    <property type="nucleotide sequence ID" value="NZ_JBHSAZ010000026.1"/>
</dbReference>
<dbReference type="Gene3D" id="3.20.20.150">
    <property type="entry name" value="Divalent-metal-dependent TIM barrel enzymes"/>
    <property type="match status" value="1"/>
</dbReference>
<dbReference type="PANTHER" id="PTHR12110:SF41">
    <property type="entry name" value="INOSOSE DEHYDRATASE"/>
    <property type="match status" value="1"/>
</dbReference>
<dbReference type="Proteomes" id="UP000306628">
    <property type="component" value="Unassembled WGS sequence"/>
</dbReference>
<organism evidence="2 3">
    <name type="scientific">Nonomuraea zeae</name>
    <dbReference type="NCBI Taxonomy" id="1642303"/>
    <lineage>
        <taxon>Bacteria</taxon>
        <taxon>Bacillati</taxon>
        <taxon>Actinomycetota</taxon>
        <taxon>Actinomycetes</taxon>
        <taxon>Streptosporangiales</taxon>
        <taxon>Streptosporangiaceae</taxon>
        <taxon>Nonomuraea</taxon>
    </lineage>
</organism>
<dbReference type="InterPro" id="IPR050312">
    <property type="entry name" value="IolE/XylAMocC-like"/>
</dbReference>
<reference evidence="2 3" key="1">
    <citation type="submission" date="2019-05" db="EMBL/GenBank/DDBJ databases">
        <title>Draft genome sequence of Nonomuraea zeae DSM 100528.</title>
        <authorList>
            <person name="Saricaoglu S."/>
            <person name="Isik K."/>
        </authorList>
    </citation>
    <scope>NUCLEOTIDE SEQUENCE [LARGE SCALE GENOMIC DNA]</scope>
    <source>
        <strain evidence="2 3">DSM 100528</strain>
    </source>
</reference>
<proteinExistence type="predicted"/>
<dbReference type="AlphaFoldDB" id="A0A5S4GCY6"/>
<evidence type="ECO:0000313" key="3">
    <source>
        <dbReference type="Proteomes" id="UP000306628"/>
    </source>
</evidence>
<dbReference type="EMBL" id="VCKX01000093">
    <property type="protein sequence ID" value="TMR30856.1"/>
    <property type="molecule type" value="Genomic_DNA"/>
</dbReference>
<dbReference type="InterPro" id="IPR036237">
    <property type="entry name" value="Xyl_isomerase-like_sf"/>
</dbReference>
<comment type="caution">
    <text evidence="2">The sequence shown here is derived from an EMBL/GenBank/DDBJ whole genome shotgun (WGS) entry which is preliminary data.</text>
</comment>
<dbReference type="OrthoDB" id="104997at2"/>
<accession>A0A5S4GCY6</accession>
<protein>
    <submittedName>
        <fullName evidence="2">TIM barrel protein</fullName>
    </submittedName>
</protein>
<dbReference type="SUPFAM" id="SSF51658">
    <property type="entry name" value="Xylose isomerase-like"/>
    <property type="match status" value="1"/>
</dbReference>
<evidence type="ECO:0000313" key="2">
    <source>
        <dbReference type="EMBL" id="TMR30856.1"/>
    </source>
</evidence>
<sequence length="301" mass="31930">MSPRVRKVANAPVSFGVFELSDAPPPLTADEMVSALSEAGYEGIDSGPIGYLGTGSELADRLSGSGLLLAGGWVDLRYGDAEAFERGLPALETALDVFAAAPEAPDGLGPRPTLACSGSAERFARPGGSVPGLAASEWPAYAARVQEAADRCRERGFEPAFHHHLGTYVETPQDVERLLELTDVQLCLDTGHLLLAGGDPVTALREWSERVGHVHIKDGDTKILAAALADGSDLRELMGRGGFARLGEGELDLPAVIRTLDEIGYEGWIIIEQDTLPGRRTVAQNIADQAANRQKLKDLGL</sequence>
<keyword evidence="3" id="KW-1185">Reference proteome</keyword>